<organism evidence="1 3">
    <name type="scientific">Medicago truncatula</name>
    <name type="common">Barrel medic</name>
    <name type="synonym">Medicago tribuloides</name>
    <dbReference type="NCBI Taxonomy" id="3880"/>
    <lineage>
        <taxon>Eukaryota</taxon>
        <taxon>Viridiplantae</taxon>
        <taxon>Streptophyta</taxon>
        <taxon>Embryophyta</taxon>
        <taxon>Tracheophyta</taxon>
        <taxon>Spermatophyta</taxon>
        <taxon>Magnoliopsida</taxon>
        <taxon>eudicotyledons</taxon>
        <taxon>Gunneridae</taxon>
        <taxon>Pentapetalae</taxon>
        <taxon>rosids</taxon>
        <taxon>fabids</taxon>
        <taxon>Fabales</taxon>
        <taxon>Fabaceae</taxon>
        <taxon>Papilionoideae</taxon>
        <taxon>50 kb inversion clade</taxon>
        <taxon>NPAAA clade</taxon>
        <taxon>Hologalegina</taxon>
        <taxon>IRL clade</taxon>
        <taxon>Trifolieae</taxon>
        <taxon>Medicago</taxon>
    </lineage>
</organism>
<accession>A0A0C3WVB5</accession>
<dbReference type="EnsemblPlants" id="AES87933">
    <property type="protein sequence ID" value="AES87933"/>
    <property type="gene ID" value="MTR_4g038330"/>
</dbReference>
<dbReference type="AlphaFoldDB" id="G7JSJ1"/>
<dbReference type="EMBL" id="CM001220">
    <property type="protein sequence ID" value="AES87933.2"/>
    <property type="molecule type" value="Genomic_DNA"/>
</dbReference>
<gene>
    <name evidence="1" type="ordered locus">MTR_4g038330</name>
</gene>
<evidence type="ECO:0000313" key="2">
    <source>
        <dbReference type="EnsemblPlants" id="AES87933"/>
    </source>
</evidence>
<reference evidence="1 3" key="2">
    <citation type="journal article" date="2014" name="BMC Genomics">
        <title>An improved genome release (version Mt4.0) for the model legume Medicago truncatula.</title>
        <authorList>
            <person name="Tang H."/>
            <person name="Krishnakumar V."/>
            <person name="Bidwell S."/>
            <person name="Rosen B."/>
            <person name="Chan A."/>
            <person name="Zhou S."/>
            <person name="Gentzbittel L."/>
            <person name="Childs K.L."/>
            <person name="Yandell M."/>
            <person name="Gundlach H."/>
            <person name="Mayer K.F."/>
            <person name="Schwartz D.C."/>
            <person name="Town C.D."/>
        </authorList>
    </citation>
    <scope>GENOME REANNOTATION</scope>
    <source>
        <strain evidence="2 3">cv. Jemalong A17</strain>
    </source>
</reference>
<evidence type="ECO:0000313" key="3">
    <source>
        <dbReference type="Proteomes" id="UP000002051"/>
    </source>
</evidence>
<dbReference type="PaxDb" id="3880-AES87933"/>
<reference evidence="2" key="3">
    <citation type="submission" date="2015-04" db="UniProtKB">
        <authorList>
            <consortium name="EnsemblPlants"/>
        </authorList>
    </citation>
    <scope>IDENTIFICATION</scope>
    <source>
        <strain evidence="2">cv. Jemalong A17</strain>
    </source>
</reference>
<dbReference type="HOGENOM" id="CLU_2444177_0_0_1"/>
<evidence type="ECO:0000313" key="1">
    <source>
        <dbReference type="EMBL" id="AES87933.2"/>
    </source>
</evidence>
<dbReference type="Proteomes" id="UP000002051">
    <property type="component" value="Chromosome 4"/>
</dbReference>
<name>G7JSJ1_MEDTR</name>
<accession>G7JSJ1</accession>
<sequence>MSSTSSATHHHHRCRALFPFRSGDFKPLPTSSYPLRRRRFVHAGDHLFLVTDLMSHGGSVSGENTMLLSDSLEKRCAIKSDGCEVIMQGA</sequence>
<keyword evidence="3" id="KW-1185">Reference proteome</keyword>
<reference evidence="1 3" key="1">
    <citation type="journal article" date="2011" name="Nature">
        <title>The Medicago genome provides insight into the evolution of rhizobial symbioses.</title>
        <authorList>
            <person name="Young N.D."/>
            <person name="Debelle F."/>
            <person name="Oldroyd G.E."/>
            <person name="Geurts R."/>
            <person name="Cannon S.B."/>
            <person name="Udvardi M.K."/>
            <person name="Benedito V.A."/>
            <person name="Mayer K.F."/>
            <person name="Gouzy J."/>
            <person name="Schoof H."/>
            <person name="Van de Peer Y."/>
            <person name="Proost S."/>
            <person name="Cook D.R."/>
            <person name="Meyers B.C."/>
            <person name="Spannagl M."/>
            <person name="Cheung F."/>
            <person name="De Mita S."/>
            <person name="Krishnakumar V."/>
            <person name="Gundlach H."/>
            <person name="Zhou S."/>
            <person name="Mudge J."/>
            <person name="Bharti A.K."/>
            <person name="Murray J.D."/>
            <person name="Naoumkina M.A."/>
            <person name="Rosen B."/>
            <person name="Silverstein K.A."/>
            <person name="Tang H."/>
            <person name="Rombauts S."/>
            <person name="Zhao P.X."/>
            <person name="Zhou P."/>
            <person name="Barbe V."/>
            <person name="Bardou P."/>
            <person name="Bechner M."/>
            <person name="Bellec A."/>
            <person name="Berger A."/>
            <person name="Berges H."/>
            <person name="Bidwell S."/>
            <person name="Bisseling T."/>
            <person name="Choisne N."/>
            <person name="Couloux A."/>
            <person name="Denny R."/>
            <person name="Deshpande S."/>
            <person name="Dai X."/>
            <person name="Doyle J.J."/>
            <person name="Dudez A.M."/>
            <person name="Farmer A.D."/>
            <person name="Fouteau S."/>
            <person name="Franken C."/>
            <person name="Gibelin C."/>
            <person name="Gish J."/>
            <person name="Goldstein S."/>
            <person name="Gonzalez A.J."/>
            <person name="Green P.J."/>
            <person name="Hallab A."/>
            <person name="Hartog M."/>
            <person name="Hua A."/>
            <person name="Humphray S.J."/>
            <person name="Jeong D.H."/>
            <person name="Jing Y."/>
            <person name="Jocker A."/>
            <person name="Kenton S.M."/>
            <person name="Kim D.J."/>
            <person name="Klee K."/>
            <person name="Lai H."/>
            <person name="Lang C."/>
            <person name="Lin S."/>
            <person name="Macmil S.L."/>
            <person name="Magdelenat G."/>
            <person name="Matthews L."/>
            <person name="McCorrison J."/>
            <person name="Monaghan E.L."/>
            <person name="Mun J.H."/>
            <person name="Najar F.Z."/>
            <person name="Nicholson C."/>
            <person name="Noirot C."/>
            <person name="O'Bleness M."/>
            <person name="Paule C.R."/>
            <person name="Poulain J."/>
            <person name="Prion F."/>
            <person name="Qin B."/>
            <person name="Qu C."/>
            <person name="Retzel E.F."/>
            <person name="Riddle C."/>
            <person name="Sallet E."/>
            <person name="Samain S."/>
            <person name="Samson N."/>
            <person name="Sanders I."/>
            <person name="Saurat O."/>
            <person name="Scarpelli C."/>
            <person name="Schiex T."/>
            <person name="Segurens B."/>
            <person name="Severin A.J."/>
            <person name="Sherrier D.J."/>
            <person name="Shi R."/>
            <person name="Sims S."/>
            <person name="Singer S.R."/>
            <person name="Sinharoy S."/>
            <person name="Sterck L."/>
            <person name="Viollet A."/>
            <person name="Wang B.B."/>
            <person name="Wang K."/>
            <person name="Wang M."/>
            <person name="Wang X."/>
            <person name="Warfsmann J."/>
            <person name="Weissenbach J."/>
            <person name="White D.D."/>
            <person name="White J.D."/>
            <person name="Wiley G.B."/>
            <person name="Wincker P."/>
            <person name="Xing Y."/>
            <person name="Yang L."/>
            <person name="Yao Z."/>
            <person name="Ying F."/>
            <person name="Zhai J."/>
            <person name="Zhou L."/>
            <person name="Zuber A."/>
            <person name="Denarie J."/>
            <person name="Dixon R.A."/>
            <person name="May G.D."/>
            <person name="Schwartz D.C."/>
            <person name="Rogers J."/>
            <person name="Quetier F."/>
            <person name="Town C.D."/>
            <person name="Roe B.A."/>
        </authorList>
    </citation>
    <scope>NUCLEOTIDE SEQUENCE [LARGE SCALE GENOMIC DNA]</scope>
    <source>
        <strain evidence="1">A17</strain>
        <strain evidence="2 3">cv. Jemalong A17</strain>
    </source>
</reference>
<protein>
    <submittedName>
        <fullName evidence="1 2">Uncharacterized protein</fullName>
    </submittedName>
</protein>
<proteinExistence type="predicted"/>